<feature type="compositionally biased region" description="Polar residues" evidence="1">
    <location>
        <begin position="9"/>
        <end position="20"/>
    </location>
</feature>
<accession>A0A3P8AD13</accession>
<evidence type="ECO:0000313" key="4">
    <source>
        <dbReference type="WBParaSite" id="HPBE_0000479001-mRNA-1"/>
    </source>
</evidence>
<proteinExistence type="predicted"/>
<organism evidence="3 4">
    <name type="scientific">Heligmosomoides polygyrus</name>
    <name type="common">Parasitic roundworm</name>
    <dbReference type="NCBI Taxonomy" id="6339"/>
    <lineage>
        <taxon>Eukaryota</taxon>
        <taxon>Metazoa</taxon>
        <taxon>Ecdysozoa</taxon>
        <taxon>Nematoda</taxon>
        <taxon>Chromadorea</taxon>
        <taxon>Rhabditida</taxon>
        <taxon>Rhabditina</taxon>
        <taxon>Rhabditomorpha</taxon>
        <taxon>Strongyloidea</taxon>
        <taxon>Heligmosomidae</taxon>
        <taxon>Heligmosomoides</taxon>
    </lineage>
</organism>
<feature type="region of interest" description="Disordered" evidence="1">
    <location>
        <begin position="1"/>
        <end position="20"/>
    </location>
</feature>
<gene>
    <name evidence="2" type="ORF">HPBE_LOCUS4791</name>
</gene>
<feature type="region of interest" description="Disordered" evidence="1">
    <location>
        <begin position="139"/>
        <end position="158"/>
    </location>
</feature>
<evidence type="ECO:0000313" key="2">
    <source>
        <dbReference type="EMBL" id="VDO62388.1"/>
    </source>
</evidence>
<accession>A0A183FEI3</accession>
<sequence>MDSRVGASSEANSDSVEISPSITIEEMVSHLDGTGCNGSTADIPYADDSDFAASPRPITEISSHMALIKKRRENHFGSSEYVERLQLGERATSPTLGSMPNGNGGEAAEVLSKNPLRREANRPPMANSHPPKVANGATLRKKEKSAIAPAPAATRRRHSAMVGHFGEDLRNDDFFRFRSLSPQSLGAARIRHSICESAFAEMVLDATNLNEIDDDVSEWCPLQP</sequence>
<evidence type="ECO:0000256" key="1">
    <source>
        <dbReference type="SAM" id="MobiDB-lite"/>
    </source>
</evidence>
<evidence type="ECO:0000313" key="3">
    <source>
        <dbReference type="Proteomes" id="UP000050761"/>
    </source>
</evidence>
<reference evidence="4" key="2">
    <citation type="submission" date="2019-09" db="UniProtKB">
        <authorList>
            <consortium name="WormBaseParasite"/>
        </authorList>
    </citation>
    <scope>IDENTIFICATION</scope>
</reference>
<dbReference type="OrthoDB" id="10494935at2759"/>
<dbReference type="Proteomes" id="UP000050761">
    <property type="component" value="Unassembled WGS sequence"/>
</dbReference>
<dbReference type="WBParaSite" id="HPBE_0000479001-mRNA-1">
    <property type="protein sequence ID" value="HPBE_0000479001-mRNA-1"/>
    <property type="gene ID" value="HPBE_0000479001"/>
</dbReference>
<name>A0A183FEI3_HELPZ</name>
<reference evidence="2 3" key="1">
    <citation type="submission" date="2018-11" db="EMBL/GenBank/DDBJ databases">
        <authorList>
            <consortium name="Pathogen Informatics"/>
        </authorList>
    </citation>
    <scope>NUCLEOTIDE SEQUENCE [LARGE SCALE GENOMIC DNA]</scope>
</reference>
<dbReference type="EMBL" id="UZAH01025364">
    <property type="protein sequence ID" value="VDO62388.1"/>
    <property type="molecule type" value="Genomic_DNA"/>
</dbReference>
<keyword evidence="3" id="KW-1185">Reference proteome</keyword>
<protein>
    <submittedName>
        <fullName evidence="2 4">Uncharacterized protein</fullName>
    </submittedName>
</protein>
<dbReference type="AlphaFoldDB" id="A0A183FEI3"/>